<dbReference type="InterPro" id="IPR015943">
    <property type="entry name" value="WD40/YVTN_repeat-like_dom_sf"/>
</dbReference>
<evidence type="ECO:0000256" key="1">
    <source>
        <dbReference type="ARBA" id="ARBA00022574"/>
    </source>
</evidence>
<comment type="caution">
    <text evidence="5">The sequence shown here is derived from an EMBL/GenBank/DDBJ whole genome shotgun (WGS) entry which is preliminary data.</text>
</comment>
<dbReference type="SMART" id="SM00320">
    <property type="entry name" value="WD40"/>
    <property type="match status" value="5"/>
</dbReference>
<organism evidence="5 6">
    <name type="scientific">Hyaloperonospora brassicae</name>
    <name type="common">Brassica downy mildew</name>
    <name type="synonym">Peronospora brassicae</name>
    <dbReference type="NCBI Taxonomy" id="162125"/>
    <lineage>
        <taxon>Eukaryota</taxon>
        <taxon>Sar</taxon>
        <taxon>Stramenopiles</taxon>
        <taxon>Oomycota</taxon>
        <taxon>Peronosporomycetes</taxon>
        <taxon>Peronosporales</taxon>
        <taxon>Peronosporaceae</taxon>
        <taxon>Hyaloperonospora</taxon>
    </lineage>
</organism>
<evidence type="ECO:0000256" key="2">
    <source>
        <dbReference type="ARBA" id="ARBA00022737"/>
    </source>
</evidence>
<dbReference type="GO" id="GO:0120330">
    <property type="term" value="C:rixosome complex"/>
    <property type="evidence" value="ECO:0007669"/>
    <property type="project" value="TreeGrafter"/>
</dbReference>
<gene>
    <name evidence="5" type="ORF">HBR001_LOCUS8331</name>
</gene>
<dbReference type="PANTHER" id="PTHR18763">
    <property type="entry name" value="WD-REPEAT PROTEIN 18"/>
    <property type="match status" value="1"/>
</dbReference>
<dbReference type="GO" id="GO:0006261">
    <property type="term" value="P:DNA-templated DNA replication"/>
    <property type="evidence" value="ECO:0007669"/>
    <property type="project" value="TreeGrafter"/>
</dbReference>
<keyword evidence="1 3" id="KW-0853">WD repeat</keyword>
<sequence>MTTTALADHVLVLGSSYANELVVVDAATGGHLTCLKNCRAALNGVHVVPRTDHVVAVQEGKLVLNLYRWGTNMPVFKCHVAERMGPVTASSCGNFLFAGADSGKVYVWDVKTGELVTVFDAHYKRVSALALTAEDSHLITAGEDALVHVWRLLDLLDEPDVAASFQQGVTPVVSFTDHVLPVTSLHVGLGGVNARVYTSSLDRTCKIWSLRSAQCLYSVSCPSYVNACSVDPMEQRLFMGCGNGEIYVLDLHAAATTVTAATARVVNASLGATTSVVKPTDASPWGPDALLPDSFKGHESSVTTLSVHGSGAFLVSGDESGVVHVWDSLSRQSLRTIKPFKGKVTALVLLRRPRHLLHPAKTPYTMASDDPDDMLATPLPVAPLKKYMNATTDE</sequence>
<evidence type="ECO:0000259" key="4">
    <source>
        <dbReference type="Pfam" id="PF21031"/>
    </source>
</evidence>
<dbReference type="InterPro" id="IPR036322">
    <property type="entry name" value="WD40_repeat_dom_sf"/>
</dbReference>
<name>A0AAV0UXH3_HYABA</name>
<dbReference type="PROSITE" id="PS50294">
    <property type="entry name" value="WD_REPEATS_REGION"/>
    <property type="match status" value="2"/>
</dbReference>
<protein>
    <recommendedName>
        <fullName evidence="4">WD repeat-containing protein 54 beta-propeller domain-containing protein</fullName>
    </recommendedName>
</protein>
<dbReference type="AlphaFoldDB" id="A0AAV0UXH3"/>
<dbReference type="InterPro" id="IPR001680">
    <property type="entry name" value="WD40_rpt"/>
</dbReference>
<dbReference type="GO" id="GO:0006364">
    <property type="term" value="P:rRNA processing"/>
    <property type="evidence" value="ECO:0007669"/>
    <property type="project" value="TreeGrafter"/>
</dbReference>
<evidence type="ECO:0000313" key="6">
    <source>
        <dbReference type="Proteomes" id="UP001162031"/>
    </source>
</evidence>
<dbReference type="InterPro" id="IPR045227">
    <property type="entry name" value="WDR18/Ipi3/RID3"/>
</dbReference>
<dbReference type="PANTHER" id="PTHR18763:SF0">
    <property type="entry name" value="WD REPEAT-CONTAINING PROTEIN 18"/>
    <property type="match status" value="1"/>
</dbReference>
<reference evidence="5" key="1">
    <citation type="submission" date="2022-12" db="EMBL/GenBank/DDBJ databases">
        <authorList>
            <person name="Webb A."/>
        </authorList>
    </citation>
    <scope>NUCLEOTIDE SEQUENCE</scope>
    <source>
        <strain evidence="5">Hp1</strain>
    </source>
</reference>
<dbReference type="Gene3D" id="2.130.10.10">
    <property type="entry name" value="YVTN repeat-like/Quinoprotein amine dehydrogenase"/>
    <property type="match status" value="3"/>
</dbReference>
<proteinExistence type="predicted"/>
<evidence type="ECO:0000313" key="5">
    <source>
        <dbReference type="EMBL" id="CAI5740993.1"/>
    </source>
</evidence>
<dbReference type="EMBL" id="CANTFL010001446">
    <property type="protein sequence ID" value="CAI5740993.1"/>
    <property type="molecule type" value="Genomic_DNA"/>
</dbReference>
<evidence type="ECO:0000256" key="3">
    <source>
        <dbReference type="PROSITE-ProRule" id="PRU00221"/>
    </source>
</evidence>
<feature type="repeat" description="WD" evidence="3">
    <location>
        <begin position="295"/>
        <end position="336"/>
    </location>
</feature>
<dbReference type="InterPro" id="IPR049546">
    <property type="entry name" value="WDR54_beta_prop"/>
</dbReference>
<feature type="domain" description="WD repeat-containing protein 54 beta-propeller" evidence="4">
    <location>
        <begin position="94"/>
        <end position="152"/>
    </location>
</feature>
<dbReference type="GO" id="GO:0005656">
    <property type="term" value="C:nuclear pre-replicative complex"/>
    <property type="evidence" value="ECO:0007669"/>
    <property type="project" value="TreeGrafter"/>
</dbReference>
<dbReference type="PROSITE" id="PS50082">
    <property type="entry name" value="WD_REPEATS_2"/>
    <property type="match status" value="3"/>
</dbReference>
<dbReference type="Pfam" id="PF21031">
    <property type="entry name" value="WDR54"/>
    <property type="match status" value="1"/>
</dbReference>
<dbReference type="SUPFAM" id="SSF50978">
    <property type="entry name" value="WD40 repeat-like"/>
    <property type="match status" value="1"/>
</dbReference>
<keyword evidence="2" id="KW-0677">Repeat</keyword>
<keyword evidence="6" id="KW-1185">Reference proteome</keyword>
<dbReference type="Pfam" id="PF00400">
    <property type="entry name" value="WD40"/>
    <property type="match status" value="2"/>
</dbReference>
<accession>A0AAV0UXH3</accession>
<dbReference type="Proteomes" id="UP001162031">
    <property type="component" value="Unassembled WGS sequence"/>
</dbReference>
<feature type="repeat" description="WD" evidence="3">
    <location>
        <begin position="119"/>
        <end position="152"/>
    </location>
</feature>
<feature type="repeat" description="WD" evidence="3">
    <location>
        <begin position="93"/>
        <end position="118"/>
    </location>
</feature>